<proteinExistence type="predicted"/>
<organism evidence="3">
    <name type="scientific">Taenia asiatica</name>
    <name type="common">Asian tapeworm</name>
    <dbReference type="NCBI Taxonomy" id="60517"/>
    <lineage>
        <taxon>Eukaryota</taxon>
        <taxon>Metazoa</taxon>
        <taxon>Spiralia</taxon>
        <taxon>Lophotrochozoa</taxon>
        <taxon>Platyhelminthes</taxon>
        <taxon>Cestoda</taxon>
        <taxon>Eucestoda</taxon>
        <taxon>Cyclophyllidea</taxon>
        <taxon>Taeniidae</taxon>
        <taxon>Taenia</taxon>
    </lineage>
</organism>
<reference evidence="3" key="1">
    <citation type="submission" date="2017-02" db="UniProtKB">
        <authorList>
            <consortium name="WormBaseParasite"/>
        </authorList>
    </citation>
    <scope>IDENTIFICATION</scope>
</reference>
<gene>
    <name evidence="1" type="ORF">TASK_LOCUS9300</name>
</gene>
<dbReference type="AlphaFoldDB" id="A0A0R3WEP2"/>
<evidence type="ECO:0000313" key="3">
    <source>
        <dbReference type="WBParaSite" id="TASK_0000929901-mRNA-1"/>
    </source>
</evidence>
<dbReference type="EMBL" id="UYRS01019082">
    <property type="protein sequence ID" value="VDK42707.1"/>
    <property type="molecule type" value="Genomic_DNA"/>
</dbReference>
<accession>A0A0R3WEP2</accession>
<keyword evidence="2" id="KW-1185">Reference proteome</keyword>
<dbReference type="WBParaSite" id="TASK_0000929901-mRNA-1">
    <property type="protein sequence ID" value="TASK_0000929901-mRNA-1"/>
    <property type="gene ID" value="TASK_0000929901"/>
</dbReference>
<protein>
    <submittedName>
        <fullName evidence="1 3">Uncharacterized protein</fullName>
    </submittedName>
</protein>
<sequence length="137" mass="15234">MGHHRLRELDCDKILSLNLFRRGLKKFTCSADTPPKFAISNLFDGHCEFQKAILCTVFAHRPVECQCTAPLPIMASTKAACIWPCTQRVPGARTQQDAENACDHRTSLRHEEKCEFIVYRTDGGDGGVTNLEVGAAQ</sequence>
<name>A0A0R3WEP2_TAEAS</name>
<dbReference type="Proteomes" id="UP000282613">
    <property type="component" value="Unassembled WGS sequence"/>
</dbReference>
<evidence type="ECO:0000313" key="2">
    <source>
        <dbReference type="Proteomes" id="UP000282613"/>
    </source>
</evidence>
<reference evidence="1 2" key="2">
    <citation type="submission" date="2018-11" db="EMBL/GenBank/DDBJ databases">
        <authorList>
            <consortium name="Pathogen Informatics"/>
        </authorList>
    </citation>
    <scope>NUCLEOTIDE SEQUENCE [LARGE SCALE GENOMIC DNA]</scope>
</reference>
<evidence type="ECO:0000313" key="1">
    <source>
        <dbReference type="EMBL" id="VDK42707.1"/>
    </source>
</evidence>